<keyword evidence="3" id="KW-0812">Transmembrane</keyword>
<keyword evidence="3" id="KW-1133">Transmembrane helix</keyword>
<dbReference type="Gene3D" id="2.60.40.420">
    <property type="entry name" value="Cupredoxins - blue copper proteins"/>
    <property type="match status" value="1"/>
</dbReference>
<keyword evidence="2" id="KW-0186">Copper</keyword>
<dbReference type="Pfam" id="PF13473">
    <property type="entry name" value="Cupredoxin_1"/>
    <property type="match status" value="1"/>
</dbReference>
<reference evidence="5 6" key="1">
    <citation type="journal article" date="2019" name="Int. J. Syst. Evol. Microbiol.">
        <title>The Global Catalogue of Microorganisms (GCM) 10K type strain sequencing project: providing services to taxonomists for standard genome sequencing and annotation.</title>
        <authorList>
            <consortium name="The Broad Institute Genomics Platform"/>
            <consortium name="The Broad Institute Genome Sequencing Center for Infectious Disease"/>
            <person name="Wu L."/>
            <person name="Ma J."/>
        </authorList>
    </citation>
    <scope>NUCLEOTIDE SEQUENCE [LARGE SCALE GENOMIC DNA]</scope>
    <source>
        <strain evidence="5 6">JCM 9731</strain>
    </source>
</reference>
<keyword evidence="1" id="KW-0479">Metal-binding</keyword>
<feature type="transmembrane region" description="Helical" evidence="3">
    <location>
        <begin position="6"/>
        <end position="24"/>
    </location>
</feature>
<evidence type="ECO:0000256" key="1">
    <source>
        <dbReference type="ARBA" id="ARBA00022723"/>
    </source>
</evidence>
<keyword evidence="3" id="KW-0472">Membrane</keyword>
<name>A0ABN0WAB6_9BACI</name>
<feature type="transmembrane region" description="Helical" evidence="3">
    <location>
        <begin position="36"/>
        <end position="56"/>
    </location>
</feature>
<dbReference type="PROSITE" id="PS00196">
    <property type="entry name" value="COPPER_BLUE"/>
    <property type="match status" value="1"/>
</dbReference>
<evidence type="ECO:0000313" key="5">
    <source>
        <dbReference type="EMBL" id="GAA0330775.1"/>
    </source>
</evidence>
<dbReference type="EMBL" id="BAAADJ010000021">
    <property type="protein sequence ID" value="GAA0330775.1"/>
    <property type="molecule type" value="Genomic_DNA"/>
</dbReference>
<dbReference type="InterPro" id="IPR033138">
    <property type="entry name" value="Cu_oxidase_CS"/>
</dbReference>
<evidence type="ECO:0000259" key="4">
    <source>
        <dbReference type="Pfam" id="PF13473"/>
    </source>
</evidence>
<dbReference type="SUPFAM" id="SSF49503">
    <property type="entry name" value="Cupredoxins"/>
    <property type="match status" value="1"/>
</dbReference>
<keyword evidence="6" id="KW-1185">Reference proteome</keyword>
<dbReference type="InterPro" id="IPR028871">
    <property type="entry name" value="BlueCu_1_BS"/>
</dbReference>
<dbReference type="PANTHER" id="PTHR38439">
    <property type="entry name" value="AURACYANIN-B"/>
    <property type="match status" value="1"/>
</dbReference>
<sequence>MSLFFWYIIFSSMVILLINSWMVYKIKHTLSKMAAMMYAMYIGMNVGLTAGLIFGAAYKGNLFYSTVLSLSIAVLVGLMIGIQMGILPTIESIMAAVMGGMMGAMLGEMISIAESTVLIKIFFTLTISSILLLLALSETRENSKVINGKWLIKPLFIVVVIVLILMGGQFLEKKQLYNLADEPHQHLNSLTITTNNFNYTPSTIKLEKGKKVTLTLHNSDQVEHDLEIKSIQMDSPSNQHNHGQKADLHIHAKANSSNQLTFTPQKSGTYQFYCTIPGHKESGMVGTLIVY</sequence>
<dbReference type="PROSITE" id="PS00079">
    <property type="entry name" value="MULTICOPPER_OXIDASE1"/>
    <property type="match status" value="1"/>
</dbReference>
<gene>
    <name evidence="5" type="ORF">GCM10008967_21610</name>
</gene>
<organism evidence="5 6">
    <name type="scientific">Bacillus carboniphilus</name>
    <dbReference type="NCBI Taxonomy" id="86663"/>
    <lineage>
        <taxon>Bacteria</taxon>
        <taxon>Bacillati</taxon>
        <taxon>Bacillota</taxon>
        <taxon>Bacilli</taxon>
        <taxon>Bacillales</taxon>
        <taxon>Bacillaceae</taxon>
        <taxon>Bacillus</taxon>
    </lineage>
</organism>
<accession>A0ABN0WAB6</accession>
<protein>
    <recommendedName>
        <fullName evidence="4">EfeO-type cupredoxin-like domain-containing protein</fullName>
    </recommendedName>
</protein>
<evidence type="ECO:0000256" key="3">
    <source>
        <dbReference type="SAM" id="Phobius"/>
    </source>
</evidence>
<evidence type="ECO:0000256" key="2">
    <source>
        <dbReference type="ARBA" id="ARBA00023008"/>
    </source>
</evidence>
<dbReference type="RefSeq" id="WP_343798944.1">
    <property type="nucleotide sequence ID" value="NZ_BAAADJ010000021.1"/>
</dbReference>
<dbReference type="InterPro" id="IPR008972">
    <property type="entry name" value="Cupredoxin"/>
</dbReference>
<proteinExistence type="predicted"/>
<dbReference type="PANTHER" id="PTHR38439:SF3">
    <property type="entry name" value="COPPER-RESISTANT CUPROPROTEIN COPI"/>
    <property type="match status" value="1"/>
</dbReference>
<feature type="transmembrane region" description="Helical" evidence="3">
    <location>
        <begin position="118"/>
        <end position="138"/>
    </location>
</feature>
<dbReference type="Proteomes" id="UP001500782">
    <property type="component" value="Unassembled WGS sequence"/>
</dbReference>
<comment type="caution">
    <text evidence="5">The sequence shown here is derived from an EMBL/GenBank/DDBJ whole genome shotgun (WGS) entry which is preliminary data.</text>
</comment>
<evidence type="ECO:0000313" key="6">
    <source>
        <dbReference type="Proteomes" id="UP001500782"/>
    </source>
</evidence>
<dbReference type="InterPro" id="IPR050845">
    <property type="entry name" value="Cu-binding_ET"/>
</dbReference>
<feature type="transmembrane region" description="Helical" evidence="3">
    <location>
        <begin position="62"/>
        <end position="81"/>
    </location>
</feature>
<feature type="domain" description="EfeO-type cupredoxin-like" evidence="4">
    <location>
        <begin position="184"/>
        <end position="290"/>
    </location>
</feature>
<feature type="transmembrane region" description="Helical" evidence="3">
    <location>
        <begin position="150"/>
        <end position="171"/>
    </location>
</feature>
<dbReference type="InterPro" id="IPR028096">
    <property type="entry name" value="EfeO_Cupredoxin"/>
</dbReference>